<proteinExistence type="predicted"/>
<dbReference type="EMBL" id="FNXT01001072">
    <property type="protein sequence ID" value="SZX71732.1"/>
    <property type="molecule type" value="Genomic_DNA"/>
</dbReference>
<evidence type="ECO:0000313" key="2">
    <source>
        <dbReference type="EMBL" id="SZX71732.1"/>
    </source>
</evidence>
<evidence type="ECO:0000313" key="3">
    <source>
        <dbReference type="Proteomes" id="UP000256970"/>
    </source>
</evidence>
<sequence>MPGASSGGKSSRAVQVSYRGTWKARNFILDSLRRQGPCRTFAGICRILTGTNGSGCILDALDPSNMCGKTPPTPPPGTCSPPCVNGRCEGSKCVCTAGYYGLQCQRFYGKDKLTFQIPRVLNDPSNPNHRNTAKLLVKASKGWPLVCILRANVNNLNDTLYKPVAGDSMIHPVHACPHLLTPKSRSAFRTGLLIASSGNASHQLDLHDSIDTATGKLRWTATFSDDYSFFNTTSGPLKTQATNDEAYDPNETMLSYNDTAFYDERLAALAGTTASADAGAFAAYVAMDSYLRSPSHRRASGDSDDQDQKLKALGSLTQALTTQLAAQWMRPLLLHLARLDDDHADVEAGLTKQRGENCDMLAFQIFLARKRPEVTTADVQRLSDLQLCFCDASSDTMAGCLAYADVVANDTANAYNEVSEGAPTARKIPAAGVRSAPLPVASSTGSSTSQSDEMQGSGNRRRVLSAGSSATAPAMRTAAVPAVAVAASAAAAAAVWQGGMAEPWGEQDMRMSLMAPQSDAFAPVLYSMGGRQLQQVACNFQGDKDKQTSGWISFLFSNGIGWVLNGPSISLQCCIVLPFTEQLFIACFGISVGSFNFQGFNANLMQDTASFNLQNVLGISDVYCKDRKGCEDTCGDAVTVASPAGPQGEQFVCKLDKGGAVLDEMNFNFVASFSVDFCLNTKVGGVSKIINAILTMFGLPPCFLGFSVATYPLRGWDYTVTLYAQIAFVRITISWDIATAKDLDDCDHYCHCYPGNKLFGATPYCRMCTNDKKSVMSIDISFRVLFFKFTIYNNAANLPKPKQAACPAKLRKLAASSDLRRHDMGVLNDLFAKLAQSSTNMLTYADQQLTRRPAAGVLKLGGAPMSCSGCNATDSCLISRNANQTMTSCSTLSKEDVHVWLKLSVQDCLTGDCQNCTQQTGDVAGSCAKCNQCLSCAPGVTAGNSGVSSYCGNNGTANEFNDWHTVQDWIDDLVINGADNPCPCKAAESCMLVTPTLLNGEGDPLRNGVCVNLTLIQTADLLQDGNWPGLLKGHTHDVGCSQALTLPLLLRNPPRHSWHGPTSFCAWLMGGLAFVEGANDPYQAVGLPCGPREGALTSNTSTEANLCPPVPGLVCAWDNTCSFAPKHRWAAFGCQQQYTSNAGACISTAFDNSTGLTIEEADCSTYHTNYQYYGEYTGAPPPSWSTNSSCNGQSGVLRAAEFLEARNYDGMAWRMVLQGDGRLMVYFIHLHDFFDGIQKVPLLQEATALRPAIGRQLMFSYPDLTKSPWRSNGYFRAGPAPYFVRLTHEGLFMSSSNVPAGNFLWSLTWYSIGVGPFDSAYPVSIRGTNMTTYTGWFSVCGLPASHAACTLDGQAAVAGRPACSSLEKCHPWIKLSGP</sequence>
<name>A0A383W3N6_TETOB</name>
<evidence type="ECO:0008006" key="4">
    <source>
        <dbReference type="Google" id="ProtNLM"/>
    </source>
</evidence>
<accession>A0A383W3N6</accession>
<feature type="compositionally biased region" description="Low complexity" evidence="1">
    <location>
        <begin position="442"/>
        <end position="451"/>
    </location>
</feature>
<keyword evidence="3" id="KW-1185">Reference proteome</keyword>
<feature type="region of interest" description="Disordered" evidence="1">
    <location>
        <begin position="436"/>
        <end position="468"/>
    </location>
</feature>
<evidence type="ECO:0000256" key="1">
    <source>
        <dbReference type="SAM" id="MobiDB-lite"/>
    </source>
</evidence>
<organism evidence="2 3">
    <name type="scientific">Tetradesmus obliquus</name>
    <name type="common">Green alga</name>
    <name type="synonym">Acutodesmus obliquus</name>
    <dbReference type="NCBI Taxonomy" id="3088"/>
    <lineage>
        <taxon>Eukaryota</taxon>
        <taxon>Viridiplantae</taxon>
        <taxon>Chlorophyta</taxon>
        <taxon>core chlorophytes</taxon>
        <taxon>Chlorophyceae</taxon>
        <taxon>CS clade</taxon>
        <taxon>Sphaeropleales</taxon>
        <taxon>Scenedesmaceae</taxon>
        <taxon>Tetradesmus</taxon>
    </lineage>
</organism>
<dbReference type="Proteomes" id="UP000256970">
    <property type="component" value="Unassembled WGS sequence"/>
</dbReference>
<gene>
    <name evidence="2" type="ORF">BQ4739_LOCUS11854</name>
</gene>
<reference evidence="2 3" key="1">
    <citation type="submission" date="2016-10" db="EMBL/GenBank/DDBJ databases">
        <authorList>
            <person name="Cai Z."/>
        </authorList>
    </citation>
    <scope>NUCLEOTIDE SEQUENCE [LARGE SCALE GENOMIC DNA]</scope>
</reference>
<protein>
    <recommendedName>
        <fullName evidence="4">EGF-like domain-containing protein</fullName>
    </recommendedName>
</protein>